<dbReference type="InterPro" id="IPR041354">
    <property type="entry name" value="4PPT_N"/>
</dbReference>
<evidence type="ECO:0000313" key="5">
    <source>
        <dbReference type="Proteomes" id="UP001596154"/>
    </source>
</evidence>
<name>A0ABW0UTV0_9ACTN</name>
<comment type="caution">
    <text evidence="4">The sequence shown here is derived from an EMBL/GenBank/DDBJ whole genome shotgun (WGS) entry which is preliminary data.</text>
</comment>
<sequence length="223" mass="23657">MIAGLVPAGVYAKDAFGDRGPLADVTLFPAELTAVQGESEDRRREFTTVRGCARAALAELGVAPAPLVPRALGAPRWPAGVVGTMTHCRGYRAAAVARAARFAALGIDAEPLEPLPPAVAARIANARESAWLRDDFAPAGPPPERLLFSAKEASYKAFSPWLGDRFGFRDFTVRIRPDGTFRVTPPDSGTPLPATVDKDLTGYWIARHGFVVTVVAVPGGRPS</sequence>
<reference evidence="5" key="1">
    <citation type="journal article" date="2019" name="Int. J. Syst. Evol. Microbiol.">
        <title>The Global Catalogue of Microorganisms (GCM) 10K type strain sequencing project: providing services to taxonomists for standard genome sequencing and annotation.</title>
        <authorList>
            <consortium name="The Broad Institute Genomics Platform"/>
            <consortium name="The Broad Institute Genome Sequencing Center for Infectious Disease"/>
            <person name="Wu L."/>
            <person name="Ma J."/>
        </authorList>
    </citation>
    <scope>NUCLEOTIDE SEQUENCE [LARGE SCALE GENOMIC DNA]</scope>
    <source>
        <strain evidence="5">CGMCC 4.7248</strain>
    </source>
</reference>
<dbReference type="Pfam" id="PF01648">
    <property type="entry name" value="ACPS"/>
    <property type="match status" value="1"/>
</dbReference>
<dbReference type="EMBL" id="JBHSNY010000005">
    <property type="protein sequence ID" value="MFC5635371.1"/>
    <property type="molecule type" value="Genomic_DNA"/>
</dbReference>
<dbReference type="PANTHER" id="PTHR38096:SF1">
    <property type="entry name" value="ENTEROBACTIN SYNTHASE COMPONENT D"/>
    <property type="match status" value="1"/>
</dbReference>
<dbReference type="PANTHER" id="PTHR38096">
    <property type="entry name" value="ENTEROBACTIN SYNTHASE COMPONENT D"/>
    <property type="match status" value="1"/>
</dbReference>
<dbReference type="PRINTS" id="PR01399">
    <property type="entry name" value="ENTSNTHTASED"/>
</dbReference>
<evidence type="ECO:0000259" key="2">
    <source>
        <dbReference type="Pfam" id="PF01648"/>
    </source>
</evidence>
<dbReference type="Proteomes" id="UP001596154">
    <property type="component" value="Unassembled WGS sequence"/>
</dbReference>
<dbReference type="Pfam" id="PF17837">
    <property type="entry name" value="4PPT_N"/>
    <property type="match status" value="1"/>
</dbReference>
<dbReference type="InterPro" id="IPR003542">
    <property type="entry name" value="Enbac_synth_compD-like"/>
</dbReference>
<evidence type="ECO:0000259" key="3">
    <source>
        <dbReference type="Pfam" id="PF17837"/>
    </source>
</evidence>
<protein>
    <submittedName>
        <fullName evidence="4">4'-phosphopantetheinyl transferase</fullName>
    </submittedName>
</protein>
<dbReference type="RefSeq" id="WP_381021851.1">
    <property type="nucleotide sequence ID" value="NZ_JBHSNY010000005.1"/>
</dbReference>
<evidence type="ECO:0000313" key="4">
    <source>
        <dbReference type="EMBL" id="MFC5635371.1"/>
    </source>
</evidence>
<dbReference type="GO" id="GO:0016740">
    <property type="term" value="F:transferase activity"/>
    <property type="evidence" value="ECO:0007669"/>
    <property type="project" value="UniProtKB-KW"/>
</dbReference>
<feature type="domain" description="4'-phosphopantetheinyl transferase" evidence="2">
    <location>
        <begin position="105"/>
        <end position="194"/>
    </location>
</feature>
<keyword evidence="1 4" id="KW-0808">Transferase</keyword>
<dbReference type="SUPFAM" id="SSF56214">
    <property type="entry name" value="4'-phosphopantetheinyl transferase"/>
    <property type="match status" value="1"/>
</dbReference>
<feature type="domain" description="4'-phosphopantetheinyl transferase N-terminal" evidence="3">
    <location>
        <begin position="35"/>
        <end position="97"/>
    </location>
</feature>
<gene>
    <name evidence="4" type="ORF">ACFPZJ_16555</name>
</gene>
<keyword evidence="5" id="KW-1185">Reference proteome</keyword>
<dbReference type="InterPro" id="IPR037143">
    <property type="entry name" value="4-PPantetheinyl_Trfase_dom_sf"/>
</dbReference>
<proteinExistence type="predicted"/>
<evidence type="ECO:0000256" key="1">
    <source>
        <dbReference type="ARBA" id="ARBA00022679"/>
    </source>
</evidence>
<organism evidence="4 5">
    <name type="scientific">Streptomyces bullii</name>
    <dbReference type="NCBI Taxonomy" id="349910"/>
    <lineage>
        <taxon>Bacteria</taxon>
        <taxon>Bacillati</taxon>
        <taxon>Actinomycetota</taxon>
        <taxon>Actinomycetes</taxon>
        <taxon>Kitasatosporales</taxon>
        <taxon>Streptomycetaceae</taxon>
        <taxon>Streptomyces</taxon>
    </lineage>
</organism>
<accession>A0ABW0UTV0</accession>
<dbReference type="InterPro" id="IPR008278">
    <property type="entry name" value="4-PPantetheinyl_Trfase_dom"/>
</dbReference>